<feature type="region of interest" description="Disordered" evidence="1">
    <location>
        <begin position="21"/>
        <end position="64"/>
    </location>
</feature>
<dbReference type="AlphaFoldDB" id="A0A822Y4C0"/>
<feature type="compositionally biased region" description="Basic and acidic residues" evidence="1">
    <location>
        <begin position="23"/>
        <end position="57"/>
    </location>
</feature>
<dbReference type="EMBL" id="DUZY01000002">
    <property type="protein sequence ID" value="DAD27390.1"/>
    <property type="molecule type" value="Genomic_DNA"/>
</dbReference>
<accession>A0A822Y4C0</accession>
<evidence type="ECO:0000313" key="3">
    <source>
        <dbReference type="Proteomes" id="UP000607653"/>
    </source>
</evidence>
<evidence type="ECO:0000256" key="1">
    <source>
        <dbReference type="SAM" id="MobiDB-lite"/>
    </source>
</evidence>
<keyword evidence="3" id="KW-1185">Reference proteome</keyword>
<dbReference type="Proteomes" id="UP000607653">
    <property type="component" value="Unassembled WGS sequence"/>
</dbReference>
<evidence type="ECO:0000313" key="2">
    <source>
        <dbReference type="EMBL" id="DAD27390.1"/>
    </source>
</evidence>
<organism evidence="2 3">
    <name type="scientific">Nelumbo nucifera</name>
    <name type="common">Sacred lotus</name>
    <dbReference type="NCBI Taxonomy" id="4432"/>
    <lineage>
        <taxon>Eukaryota</taxon>
        <taxon>Viridiplantae</taxon>
        <taxon>Streptophyta</taxon>
        <taxon>Embryophyta</taxon>
        <taxon>Tracheophyta</taxon>
        <taxon>Spermatophyta</taxon>
        <taxon>Magnoliopsida</taxon>
        <taxon>Proteales</taxon>
        <taxon>Nelumbonaceae</taxon>
        <taxon>Nelumbo</taxon>
    </lineage>
</organism>
<comment type="caution">
    <text evidence="2">The sequence shown here is derived from an EMBL/GenBank/DDBJ whole genome shotgun (WGS) entry which is preliminary data.</text>
</comment>
<proteinExistence type="predicted"/>
<protein>
    <submittedName>
        <fullName evidence="2">Uncharacterized protein</fullName>
    </submittedName>
</protein>
<reference evidence="2 3" key="1">
    <citation type="journal article" date="2020" name="Mol. Biol. Evol.">
        <title>Distinct Expression and Methylation Patterns for Genes with Different Fates following a Single Whole-Genome Duplication in Flowering Plants.</title>
        <authorList>
            <person name="Shi T."/>
            <person name="Rahmani R.S."/>
            <person name="Gugger P.F."/>
            <person name="Wang M."/>
            <person name="Li H."/>
            <person name="Zhang Y."/>
            <person name="Li Z."/>
            <person name="Wang Q."/>
            <person name="Van de Peer Y."/>
            <person name="Marchal K."/>
            <person name="Chen J."/>
        </authorList>
    </citation>
    <scope>NUCLEOTIDE SEQUENCE [LARGE SCALE GENOMIC DNA]</scope>
    <source>
        <tissue evidence="2">Leaf</tissue>
    </source>
</reference>
<name>A0A822Y4C0_NELNU</name>
<gene>
    <name evidence="2" type="ORF">HUJ06_028858</name>
</gene>
<sequence>MLPWLLVHELGVGTSFRISYPSSHERKIQKEGAREERKNEPKRTETIHTYDHPKETQLPKLSAQ</sequence>